<proteinExistence type="predicted"/>
<evidence type="ECO:0000313" key="1">
    <source>
        <dbReference type="EMBL" id="RZC80129.1"/>
    </source>
</evidence>
<reference evidence="1 2" key="1">
    <citation type="journal article" date="2018" name="Science">
        <title>The opium poppy genome and morphinan production.</title>
        <authorList>
            <person name="Guo L."/>
            <person name="Winzer T."/>
            <person name="Yang X."/>
            <person name="Li Y."/>
            <person name="Ning Z."/>
            <person name="He Z."/>
            <person name="Teodor R."/>
            <person name="Lu Y."/>
            <person name="Bowser T.A."/>
            <person name="Graham I.A."/>
            <person name="Ye K."/>
        </authorList>
    </citation>
    <scope>NUCLEOTIDE SEQUENCE [LARGE SCALE GENOMIC DNA]</scope>
    <source>
        <strain evidence="2">cv. HN1</strain>
        <tissue evidence="1">Leaves</tissue>
    </source>
</reference>
<keyword evidence="2" id="KW-1185">Reference proteome</keyword>
<dbReference type="Proteomes" id="UP000316621">
    <property type="component" value="Chromosome 10"/>
</dbReference>
<protein>
    <submittedName>
        <fullName evidence="1">Uncharacterized protein</fullName>
    </submittedName>
</protein>
<accession>A0A4Y7L777</accession>
<dbReference type="Gramene" id="RZC80129">
    <property type="protein sequence ID" value="RZC80129"/>
    <property type="gene ID" value="C5167_042704"/>
</dbReference>
<dbReference type="AlphaFoldDB" id="A0A4Y7L777"/>
<dbReference type="EMBL" id="CM010724">
    <property type="protein sequence ID" value="RZC80129.1"/>
    <property type="molecule type" value="Genomic_DNA"/>
</dbReference>
<sequence>MHLLIFYDCFCFHSIILPLKSSSSNTFSLIVFLDQSKRCYIHQQLSFRASDQGPDALKEMLIRTL</sequence>
<gene>
    <name evidence="1" type="ORF">C5167_042704</name>
</gene>
<organism evidence="1 2">
    <name type="scientific">Papaver somniferum</name>
    <name type="common">Opium poppy</name>
    <dbReference type="NCBI Taxonomy" id="3469"/>
    <lineage>
        <taxon>Eukaryota</taxon>
        <taxon>Viridiplantae</taxon>
        <taxon>Streptophyta</taxon>
        <taxon>Embryophyta</taxon>
        <taxon>Tracheophyta</taxon>
        <taxon>Spermatophyta</taxon>
        <taxon>Magnoliopsida</taxon>
        <taxon>Ranunculales</taxon>
        <taxon>Papaveraceae</taxon>
        <taxon>Papaveroideae</taxon>
        <taxon>Papaver</taxon>
    </lineage>
</organism>
<evidence type="ECO:0000313" key="2">
    <source>
        <dbReference type="Proteomes" id="UP000316621"/>
    </source>
</evidence>
<name>A0A4Y7L777_PAPSO</name>